<evidence type="ECO:0008006" key="4">
    <source>
        <dbReference type="Google" id="ProtNLM"/>
    </source>
</evidence>
<dbReference type="AlphaFoldDB" id="A0A2I0W1P2"/>
<evidence type="ECO:0000256" key="1">
    <source>
        <dbReference type="SAM" id="MobiDB-lite"/>
    </source>
</evidence>
<dbReference type="Pfam" id="PF14223">
    <property type="entry name" value="Retrotran_gag_2"/>
    <property type="match status" value="1"/>
</dbReference>
<dbReference type="PANTHER" id="PTHR47481:SF31">
    <property type="entry name" value="OS01G0873500 PROTEIN"/>
    <property type="match status" value="1"/>
</dbReference>
<feature type="compositionally biased region" description="Polar residues" evidence="1">
    <location>
        <begin position="83"/>
        <end position="99"/>
    </location>
</feature>
<sequence>MHNLTMQQYLAQVKNIVDNIAASRTKIDPEEIVLHILNGLPASYNSFKKYIRSSSLSADLDALYSLLCSEEIHVNQEIKKEQSQPNAAYYTTNSNQNRSKNPKRNSWYCNNTN</sequence>
<reference evidence="2 3" key="1">
    <citation type="journal article" date="2016" name="Sci. Rep.">
        <title>The Dendrobium catenatum Lindl. genome sequence provides insights into polysaccharide synthase, floral development and adaptive evolution.</title>
        <authorList>
            <person name="Zhang G.Q."/>
            <person name="Xu Q."/>
            <person name="Bian C."/>
            <person name="Tsai W.C."/>
            <person name="Yeh C.M."/>
            <person name="Liu K.W."/>
            <person name="Yoshida K."/>
            <person name="Zhang L.S."/>
            <person name="Chang S.B."/>
            <person name="Chen F."/>
            <person name="Shi Y."/>
            <person name="Su Y.Y."/>
            <person name="Zhang Y.Q."/>
            <person name="Chen L.J."/>
            <person name="Yin Y."/>
            <person name="Lin M."/>
            <person name="Huang H."/>
            <person name="Deng H."/>
            <person name="Wang Z.W."/>
            <person name="Zhu S.L."/>
            <person name="Zhao X."/>
            <person name="Deng C."/>
            <person name="Niu S.C."/>
            <person name="Huang J."/>
            <person name="Wang M."/>
            <person name="Liu G.H."/>
            <person name="Yang H.J."/>
            <person name="Xiao X.J."/>
            <person name="Hsiao Y.Y."/>
            <person name="Wu W.L."/>
            <person name="Chen Y.Y."/>
            <person name="Mitsuda N."/>
            <person name="Ohme-Takagi M."/>
            <person name="Luo Y.B."/>
            <person name="Van de Peer Y."/>
            <person name="Liu Z.J."/>
        </authorList>
    </citation>
    <scope>NUCLEOTIDE SEQUENCE [LARGE SCALE GENOMIC DNA]</scope>
    <source>
        <tissue evidence="2">The whole plant</tissue>
    </source>
</reference>
<gene>
    <name evidence="2" type="ORF">MA16_Dca012906</name>
</gene>
<organism evidence="2 3">
    <name type="scientific">Dendrobium catenatum</name>
    <dbReference type="NCBI Taxonomy" id="906689"/>
    <lineage>
        <taxon>Eukaryota</taxon>
        <taxon>Viridiplantae</taxon>
        <taxon>Streptophyta</taxon>
        <taxon>Embryophyta</taxon>
        <taxon>Tracheophyta</taxon>
        <taxon>Spermatophyta</taxon>
        <taxon>Magnoliopsida</taxon>
        <taxon>Liliopsida</taxon>
        <taxon>Asparagales</taxon>
        <taxon>Orchidaceae</taxon>
        <taxon>Epidendroideae</taxon>
        <taxon>Malaxideae</taxon>
        <taxon>Dendrobiinae</taxon>
        <taxon>Dendrobium</taxon>
    </lineage>
</organism>
<dbReference type="Proteomes" id="UP000233837">
    <property type="component" value="Unassembled WGS sequence"/>
</dbReference>
<protein>
    <recommendedName>
        <fullName evidence="4">Retrovirus-related Pol polyprotein from transposon TNT 1-94</fullName>
    </recommendedName>
</protein>
<evidence type="ECO:0000313" key="3">
    <source>
        <dbReference type="Proteomes" id="UP000233837"/>
    </source>
</evidence>
<keyword evidence="3" id="KW-1185">Reference proteome</keyword>
<dbReference type="EMBL" id="KZ503020">
    <property type="protein sequence ID" value="PKU69572.1"/>
    <property type="molecule type" value="Genomic_DNA"/>
</dbReference>
<name>A0A2I0W1P2_9ASPA</name>
<dbReference type="PANTHER" id="PTHR47481">
    <property type="match status" value="1"/>
</dbReference>
<reference evidence="2 3" key="2">
    <citation type="journal article" date="2017" name="Nature">
        <title>The Apostasia genome and the evolution of orchids.</title>
        <authorList>
            <person name="Zhang G.Q."/>
            <person name="Liu K.W."/>
            <person name="Li Z."/>
            <person name="Lohaus R."/>
            <person name="Hsiao Y.Y."/>
            <person name="Niu S.C."/>
            <person name="Wang J.Y."/>
            <person name="Lin Y.C."/>
            <person name="Xu Q."/>
            <person name="Chen L.J."/>
            <person name="Yoshida K."/>
            <person name="Fujiwara S."/>
            <person name="Wang Z.W."/>
            <person name="Zhang Y.Q."/>
            <person name="Mitsuda N."/>
            <person name="Wang M."/>
            <person name="Liu G.H."/>
            <person name="Pecoraro L."/>
            <person name="Huang H.X."/>
            <person name="Xiao X.J."/>
            <person name="Lin M."/>
            <person name="Wu X.Y."/>
            <person name="Wu W.L."/>
            <person name="Chen Y.Y."/>
            <person name="Chang S.B."/>
            <person name="Sakamoto S."/>
            <person name="Ohme-Takagi M."/>
            <person name="Yagi M."/>
            <person name="Zeng S.J."/>
            <person name="Shen C.Y."/>
            <person name="Yeh C.M."/>
            <person name="Luo Y.B."/>
            <person name="Tsai W.C."/>
            <person name="Van de Peer Y."/>
            <person name="Liu Z.J."/>
        </authorList>
    </citation>
    <scope>NUCLEOTIDE SEQUENCE [LARGE SCALE GENOMIC DNA]</scope>
    <source>
        <tissue evidence="2">The whole plant</tissue>
    </source>
</reference>
<accession>A0A2I0W1P2</accession>
<feature type="region of interest" description="Disordered" evidence="1">
    <location>
        <begin position="79"/>
        <end position="113"/>
    </location>
</feature>
<evidence type="ECO:0000313" key="2">
    <source>
        <dbReference type="EMBL" id="PKU69572.1"/>
    </source>
</evidence>
<proteinExistence type="predicted"/>